<comment type="caution">
    <text evidence="6">The sequence shown here is derived from an EMBL/GenBank/DDBJ whole genome shotgun (WGS) entry which is preliminary data.</text>
</comment>
<keyword evidence="3" id="KW-0472">Membrane</keyword>
<feature type="domain" description="LysM" evidence="5">
    <location>
        <begin position="180"/>
        <end position="235"/>
    </location>
</feature>
<keyword evidence="3" id="KW-1133">Transmembrane helix</keyword>
<dbReference type="Proteomes" id="UP000237647">
    <property type="component" value="Unassembled WGS sequence"/>
</dbReference>
<dbReference type="Pfam" id="PF25800">
    <property type="entry name" value="FimV_N"/>
    <property type="match status" value="1"/>
</dbReference>
<feature type="compositionally biased region" description="Basic and acidic residues" evidence="2">
    <location>
        <begin position="466"/>
        <end position="475"/>
    </location>
</feature>
<feature type="compositionally biased region" description="Polar residues" evidence="2">
    <location>
        <begin position="449"/>
        <end position="465"/>
    </location>
</feature>
<keyword evidence="7" id="KW-1185">Reference proteome</keyword>
<dbReference type="OrthoDB" id="5298707at2"/>
<dbReference type="InterPro" id="IPR057840">
    <property type="entry name" value="FimV_N"/>
</dbReference>
<feature type="coiled-coil region" evidence="1">
    <location>
        <begin position="308"/>
        <end position="349"/>
    </location>
</feature>
<name>A0A2T0V198_9GAMM</name>
<evidence type="ECO:0000256" key="1">
    <source>
        <dbReference type="SAM" id="Coils"/>
    </source>
</evidence>
<gene>
    <name evidence="6" type="ORF">B0H98_10781</name>
</gene>
<evidence type="ECO:0000256" key="2">
    <source>
        <dbReference type="SAM" id="MobiDB-lite"/>
    </source>
</evidence>
<dbReference type="EMBL" id="PVTK01000007">
    <property type="protein sequence ID" value="PRY63936.1"/>
    <property type="molecule type" value="Genomic_DNA"/>
</dbReference>
<evidence type="ECO:0000313" key="6">
    <source>
        <dbReference type="EMBL" id="PRY63936.1"/>
    </source>
</evidence>
<organism evidence="6 7">
    <name type="scientific">Vreelandella songnenensis</name>
    <dbReference type="NCBI Taxonomy" id="1176243"/>
    <lineage>
        <taxon>Bacteria</taxon>
        <taxon>Pseudomonadati</taxon>
        <taxon>Pseudomonadota</taxon>
        <taxon>Gammaproteobacteria</taxon>
        <taxon>Oceanospirillales</taxon>
        <taxon>Halomonadaceae</taxon>
        <taxon>Vreelandella</taxon>
    </lineage>
</organism>
<evidence type="ECO:0000259" key="5">
    <source>
        <dbReference type="PROSITE" id="PS51782"/>
    </source>
</evidence>
<reference evidence="6 7" key="1">
    <citation type="submission" date="2018-03" db="EMBL/GenBank/DDBJ databases">
        <title>Genomic Encyclopedia of Type Strains, Phase III (KMG-III): the genomes of soil and plant-associated and newly described type strains.</title>
        <authorList>
            <person name="Whitman W."/>
        </authorList>
    </citation>
    <scope>NUCLEOTIDE SEQUENCE [LARGE SCALE GENOMIC DNA]</scope>
    <source>
        <strain evidence="6 7">CGMCC 1.12152</strain>
    </source>
</reference>
<feature type="compositionally biased region" description="Polar residues" evidence="2">
    <location>
        <begin position="501"/>
        <end position="516"/>
    </location>
</feature>
<evidence type="ECO:0000256" key="3">
    <source>
        <dbReference type="SAM" id="Phobius"/>
    </source>
</evidence>
<dbReference type="InterPro" id="IPR018392">
    <property type="entry name" value="LysM"/>
</dbReference>
<keyword evidence="4" id="KW-0732">Signal</keyword>
<feature type="compositionally biased region" description="Polar residues" evidence="2">
    <location>
        <begin position="431"/>
        <end position="440"/>
    </location>
</feature>
<feature type="compositionally biased region" description="Basic and acidic residues" evidence="2">
    <location>
        <begin position="542"/>
        <end position="560"/>
    </location>
</feature>
<feature type="region of interest" description="Disordered" evidence="2">
    <location>
        <begin position="352"/>
        <end position="376"/>
    </location>
</feature>
<keyword evidence="1" id="KW-0175">Coiled coil</keyword>
<feature type="region of interest" description="Disordered" evidence="2">
    <location>
        <begin position="416"/>
        <end position="482"/>
    </location>
</feature>
<feature type="chain" id="PRO_5015690346" evidence="4">
    <location>
        <begin position="44"/>
        <end position="560"/>
    </location>
</feature>
<feature type="region of interest" description="Disordered" evidence="2">
    <location>
        <begin position="494"/>
        <end position="560"/>
    </location>
</feature>
<dbReference type="NCBIfam" id="TIGR03505">
    <property type="entry name" value="FimV_core"/>
    <property type="match status" value="1"/>
</dbReference>
<dbReference type="Gene3D" id="3.10.350.10">
    <property type="entry name" value="LysM domain"/>
    <property type="match status" value="1"/>
</dbReference>
<evidence type="ECO:0000313" key="7">
    <source>
        <dbReference type="Proteomes" id="UP000237647"/>
    </source>
</evidence>
<dbReference type="PROSITE" id="PS51782">
    <property type="entry name" value="LYSM"/>
    <property type="match status" value="1"/>
</dbReference>
<accession>A0A2T0V198</accession>
<dbReference type="AlphaFoldDB" id="A0A2T0V198"/>
<sequence length="560" mass="59787">MKAVRRAEEQGAYPNVFKPLLPPAAFTVAAGLALSAASFPACALELAPASVASTLRAPLNATIALHDADIYPLSEIHVSLAEKSAFEEQGLEWMPGTEGVDVELKQTQGSRYIAIHSAQPITSSWIDLLLNIEYPEGRLTHPVTLLLDPPGYGQNEHSQSAAWERHATPASVESPETSADKALVRAGDTLWSIAERSKPAEASVQQMMLALVQANPVIFPRGDINRLQAGQALNVPGAEQALARSRTDAADAVQVMVRTGQYPRASSAVEPLLTQASEVDEAGDMPLAVSAPLNTPAMADTPATSDAIAELTARLEESQARLQHAEAEREQLRLALGELRESVDALRQRIDEPQPALPGPVAAASAGPTDAGLHGQHQEPAHDLLTGLERYQWPLISLALCLLLVGLIWLRKRRETDDQWRGASQPGPGLFTTTMSSYNEPNPPAPQNIPLSSSAGANVYSNSKSPGDEKSDGLDHPAGAGSHAHEAALLEEEQALSQSSDYSRSQAAGLTGQRYSDLTRVQGRATPTVFAPSVPSDSEQALPRREVEEVAFKPRGRDNS</sequence>
<feature type="signal peptide" evidence="4">
    <location>
        <begin position="1"/>
        <end position="43"/>
    </location>
</feature>
<evidence type="ECO:0000256" key="4">
    <source>
        <dbReference type="SAM" id="SignalP"/>
    </source>
</evidence>
<dbReference type="InterPro" id="IPR036779">
    <property type="entry name" value="LysM_dom_sf"/>
</dbReference>
<dbReference type="InterPro" id="IPR020012">
    <property type="entry name" value="LysM_FimV"/>
</dbReference>
<protein>
    <submittedName>
        <fullName evidence="6">Pilus assembly protein FimV</fullName>
    </submittedName>
</protein>
<keyword evidence="3" id="KW-0812">Transmembrane</keyword>
<feature type="transmembrane region" description="Helical" evidence="3">
    <location>
        <begin position="391"/>
        <end position="410"/>
    </location>
</feature>
<dbReference type="CDD" id="cd00118">
    <property type="entry name" value="LysM"/>
    <property type="match status" value="1"/>
</dbReference>
<proteinExistence type="predicted"/>